<gene>
    <name evidence="2" type="ORF">SPV1_11781</name>
</gene>
<keyword evidence="1" id="KW-0812">Transmembrane</keyword>
<dbReference type="HOGENOM" id="CLU_2936176_0_0_0"/>
<evidence type="ECO:0000313" key="3">
    <source>
        <dbReference type="Proteomes" id="UP000005297"/>
    </source>
</evidence>
<dbReference type="InParanoid" id="Q0F0Y0"/>
<feature type="transmembrane region" description="Helical" evidence="1">
    <location>
        <begin position="6"/>
        <end position="25"/>
    </location>
</feature>
<dbReference type="Proteomes" id="UP000005297">
    <property type="component" value="Unassembled WGS sequence"/>
</dbReference>
<proteinExistence type="predicted"/>
<dbReference type="STRING" id="314344.AL013_06805"/>
<dbReference type="AlphaFoldDB" id="Q0F0Y0"/>
<evidence type="ECO:0000256" key="1">
    <source>
        <dbReference type="SAM" id="Phobius"/>
    </source>
</evidence>
<accession>Q0F0Y0</accession>
<keyword evidence="1" id="KW-0472">Membrane</keyword>
<reference evidence="2 3" key="1">
    <citation type="submission" date="2006-09" db="EMBL/GenBank/DDBJ databases">
        <authorList>
            <person name="Emerson D."/>
            <person name="Ferriera S."/>
            <person name="Johnson J."/>
            <person name="Kravitz S."/>
            <person name="Halpern A."/>
            <person name="Remington K."/>
            <person name="Beeson K."/>
            <person name="Tran B."/>
            <person name="Rogers Y.-H."/>
            <person name="Friedman R."/>
            <person name="Venter J.C."/>
        </authorList>
    </citation>
    <scope>NUCLEOTIDE SEQUENCE [LARGE SCALE GENOMIC DNA]</scope>
    <source>
        <strain evidence="2 3">PV-1</strain>
    </source>
</reference>
<organism evidence="2 3">
    <name type="scientific">Mariprofundus ferrooxydans PV-1</name>
    <dbReference type="NCBI Taxonomy" id="314345"/>
    <lineage>
        <taxon>Bacteria</taxon>
        <taxon>Pseudomonadati</taxon>
        <taxon>Pseudomonadota</taxon>
        <taxon>Candidatius Mariprofundia</taxon>
        <taxon>Mariprofundales</taxon>
        <taxon>Mariprofundaceae</taxon>
        <taxon>Mariprofundus</taxon>
    </lineage>
</organism>
<dbReference type="EMBL" id="AATS01000003">
    <property type="protein sequence ID" value="EAU55411.1"/>
    <property type="molecule type" value="Genomic_DNA"/>
</dbReference>
<comment type="caution">
    <text evidence="2">The sequence shown here is derived from an EMBL/GenBank/DDBJ whole genome shotgun (WGS) entry which is preliminary data.</text>
</comment>
<dbReference type="RefSeq" id="WP_009849874.1">
    <property type="nucleotide sequence ID" value="NZ_DS022294.1"/>
</dbReference>
<keyword evidence="3" id="KW-1185">Reference proteome</keyword>
<name>Q0F0Y0_9PROT</name>
<keyword evidence="1" id="KW-1133">Transmembrane helix</keyword>
<dbReference type="OrthoDB" id="5297219at2"/>
<evidence type="ECO:0000313" key="2">
    <source>
        <dbReference type="EMBL" id="EAU55411.1"/>
    </source>
</evidence>
<protein>
    <submittedName>
        <fullName evidence="2">Uncharacterized protein</fullName>
    </submittedName>
</protein>
<sequence>MLVMLFLLFSIPIGIFTAWFAWQAFKVGKRGAAWGMSGLSLVCFASAAVLLTWIYALSLS</sequence>
<feature type="transmembrane region" description="Helical" evidence="1">
    <location>
        <begin position="32"/>
        <end position="56"/>
    </location>
</feature>